<reference evidence="2" key="1">
    <citation type="submission" date="2023-03" db="EMBL/GenBank/DDBJ databases">
        <title>Andean soil-derived lignocellulolytic bacterial consortium as a source of novel taxa and putative plastic-active enzymes.</title>
        <authorList>
            <person name="Diaz-Garcia L."/>
            <person name="Chuvochina M."/>
            <person name="Feuerriegel G."/>
            <person name="Bunk B."/>
            <person name="Sproer C."/>
            <person name="Streit W.R."/>
            <person name="Rodriguez L.M."/>
            <person name="Overmann J."/>
            <person name="Jimenez D.J."/>
        </authorList>
    </citation>
    <scope>NUCLEOTIDE SEQUENCE</scope>
    <source>
        <strain evidence="2">MAG 4610</strain>
    </source>
</reference>
<feature type="domain" description="Peptidoglycan binding-like" evidence="1">
    <location>
        <begin position="45"/>
        <end position="91"/>
    </location>
</feature>
<proteinExistence type="predicted"/>
<gene>
    <name evidence="2" type="ORF">P0Y48_10120</name>
</gene>
<dbReference type="EMBL" id="CP119321">
    <property type="protein sequence ID" value="WEK12817.1"/>
    <property type="molecule type" value="Genomic_DNA"/>
</dbReference>
<dbReference type="Pfam" id="PF01471">
    <property type="entry name" value="PG_binding_1"/>
    <property type="match status" value="1"/>
</dbReference>
<evidence type="ECO:0000313" key="3">
    <source>
        <dbReference type="Proteomes" id="UP001213972"/>
    </source>
</evidence>
<accession>A0AAJ6B380</accession>
<dbReference type="SUPFAM" id="SSF47090">
    <property type="entry name" value="PGBD-like"/>
    <property type="match status" value="1"/>
</dbReference>
<sequence>MTRVFVAVGDTPSSGDRLIAVNGHVVLAQVGGEPFFRELRLGDTGRDVAQLNAFLARTDFDTNARSETFSSETEAAVRSLQGKIGVPRDGIFRIDYVAYVPADMVGVSRVLMSVGATVSSGESIVRGSSPLVSVSIAPSESSQSLAPLDDLPRELLVGAATVPVAGTELDASEVRAFQSALRDSGLPLEPSDDPQVSVARGLYLRAASPVTSATVPGSALLVGGDLACLVLVDGDALDVVPLEEAPRASTEIGQVLVESEFVGADVVSDASALADDVKAQCE</sequence>
<dbReference type="Proteomes" id="UP001213972">
    <property type="component" value="Chromosome"/>
</dbReference>
<evidence type="ECO:0000313" key="2">
    <source>
        <dbReference type="EMBL" id="WEK12817.1"/>
    </source>
</evidence>
<dbReference type="InterPro" id="IPR036366">
    <property type="entry name" value="PGBDSf"/>
</dbReference>
<name>A0AAJ6B380_9MICO</name>
<dbReference type="AlphaFoldDB" id="A0AAJ6B380"/>
<evidence type="ECO:0000259" key="1">
    <source>
        <dbReference type="Pfam" id="PF01471"/>
    </source>
</evidence>
<organism evidence="2 3">
    <name type="scientific">Candidatus Microbacterium phytovorans</name>
    <dbReference type="NCBI Taxonomy" id="3121374"/>
    <lineage>
        <taxon>Bacteria</taxon>
        <taxon>Bacillati</taxon>
        <taxon>Actinomycetota</taxon>
        <taxon>Actinomycetes</taxon>
        <taxon>Micrococcales</taxon>
        <taxon>Microbacteriaceae</taxon>
        <taxon>Microbacterium</taxon>
    </lineage>
</organism>
<dbReference type="Gene3D" id="1.10.101.10">
    <property type="entry name" value="PGBD-like superfamily/PGBD"/>
    <property type="match status" value="1"/>
</dbReference>
<dbReference type="InterPro" id="IPR002477">
    <property type="entry name" value="Peptidoglycan-bd-like"/>
</dbReference>
<protein>
    <recommendedName>
        <fullName evidence="1">Peptidoglycan binding-like domain-containing protein</fullName>
    </recommendedName>
</protein>
<dbReference type="InterPro" id="IPR036365">
    <property type="entry name" value="PGBD-like_sf"/>
</dbReference>